<feature type="transmembrane region" description="Helical" evidence="1">
    <location>
        <begin position="296"/>
        <end position="314"/>
    </location>
</feature>
<reference evidence="2 3" key="1">
    <citation type="journal article" date="2024" name="J Genomics">
        <title>Draft genome sequencing and assembly of Favolaschia claudopus CIRM-BRFM 2984 isolated from oak limbs.</title>
        <authorList>
            <person name="Navarro D."/>
            <person name="Drula E."/>
            <person name="Chaduli D."/>
            <person name="Cazenave R."/>
            <person name="Ahrendt S."/>
            <person name="Wang J."/>
            <person name="Lipzen A."/>
            <person name="Daum C."/>
            <person name="Barry K."/>
            <person name="Grigoriev I.V."/>
            <person name="Favel A."/>
            <person name="Rosso M.N."/>
            <person name="Martin F."/>
        </authorList>
    </citation>
    <scope>NUCLEOTIDE SEQUENCE [LARGE SCALE GENOMIC DNA]</scope>
    <source>
        <strain evidence="2 3">CIRM-BRFM 2984</strain>
    </source>
</reference>
<protein>
    <submittedName>
        <fullName evidence="2">Uncharacterized protein</fullName>
    </submittedName>
</protein>
<gene>
    <name evidence="2" type="ORF">R3P38DRAFT_3308499</name>
</gene>
<dbReference type="AlphaFoldDB" id="A0AAW0D0Y8"/>
<keyword evidence="1" id="KW-1133">Transmembrane helix</keyword>
<feature type="transmembrane region" description="Helical" evidence="1">
    <location>
        <begin position="334"/>
        <end position="358"/>
    </location>
</feature>
<evidence type="ECO:0000313" key="2">
    <source>
        <dbReference type="EMBL" id="KAK7044632.1"/>
    </source>
</evidence>
<sequence length="396" mass="45278">MSKFVLSDSVAEPKSLGILRPTTSNDTGRYERNGLAQVDDMKISSGLFIRNRMPEPPYLPPHWSAHIHPEGQLYFYRDGPLSVVTEAYLYRAEIFEQLFIKLEDEDCAYYLVDHATRAESWLEDIDTYDLDILCEELYWTHVEYFPMHTALTQSTLDSLICVFTHAICDQMTSRVSTFPYSKQECEAFVSLLKDSRGPFTPPREFSSFTFTGRNRLVTHYVLFDPETKHQWVSTVASRISFNTSNRYLTQLEDVFVDHLAMVTGCLQDWRVASHGAFLALMLHLFLFALTPSLSLAVASASLFVVSLLASTLLIHRFTPLQKLTLPPTFKFQFVALMFALPHALNLWGSLALSANCIFHARHWTTSPNFNASLDRIHDKITCQIHEEPGRSRHLHG</sequence>
<comment type="caution">
    <text evidence="2">The sequence shown here is derived from an EMBL/GenBank/DDBJ whole genome shotgun (WGS) entry which is preliminary data.</text>
</comment>
<accession>A0AAW0D0Y8</accession>
<evidence type="ECO:0000313" key="3">
    <source>
        <dbReference type="Proteomes" id="UP001362999"/>
    </source>
</evidence>
<keyword evidence="1" id="KW-0812">Transmembrane</keyword>
<keyword evidence="3" id="KW-1185">Reference proteome</keyword>
<dbReference type="Proteomes" id="UP001362999">
    <property type="component" value="Unassembled WGS sequence"/>
</dbReference>
<evidence type="ECO:0000256" key="1">
    <source>
        <dbReference type="SAM" id="Phobius"/>
    </source>
</evidence>
<organism evidence="2 3">
    <name type="scientific">Favolaschia claudopus</name>
    <dbReference type="NCBI Taxonomy" id="2862362"/>
    <lineage>
        <taxon>Eukaryota</taxon>
        <taxon>Fungi</taxon>
        <taxon>Dikarya</taxon>
        <taxon>Basidiomycota</taxon>
        <taxon>Agaricomycotina</taxon>
        <taxon>Agaricomycetes</taxon>
        <taxon>Agaricomycetidae</taxon>
        <taxon>Agaricales</taxon>
        <taxon>Marasmiineae</taxon>
        <taxon>Mycenaceae</taxon>
        <taxon>Favolaschia</taxon>
    </lineage>
</organism>
<dbReference type="EMBL" id="JAWWNJ010000011">
    <property type="protein sequence ID" value="KAK7044632.1"/>
    <property type="molecule type" value="Genomic_DNA"/>
</dbReference>
<name>A0AAW0D0Y8_9AGAR</name>
<feature type="transmembrane region" description="Helical" evidence="1">
    <location>
        <begin position="271"/>
        <end position="289"/>
    </location>
</feature>
<keyword evidence="1" id="KW-0472">Membrane</keyword>
<proteinExistence type="predicted"/>